<evidence type="ECO:0000313" key="1">
    <source>
        <dbReference type="EMBL" id="MBM6928183.1"/>
    </source>
</evidence>
<proteinExistence type="predicted"/>
<reference evidence="1 2" key="1">
    <citation type="journal article" date="2021" name="Sci. Rep.">
        <title>The distribution of antibiotic resistance genes in chicken gut microbiota commensals.</title>
        <authorList>
            <person name="Juricova H."/>
            <person name="Matiasovicova J."/>
            <person name="Kubasova T."/>
            <person name="Cejkova D."/>
            <person name="Rychlik I."/>
        </authorList>
    </citation>
    <scope>NUCLEOTIDE SEQUENCE [LARGE SCALE GENOMIC DNA]</scope>
    <source>
        <strain evidence="1 2">An562</strain>
    </source>
</reference>
<dbReference type="Proteomes" id="UP000777002">
    <property type="component" value="Unassembled WGS sequence"/>
</dbReference>
<comment type="caution">
    <text evidence="1">The sequence shown here is derived from an EMBL/GenBank/DDBJ whole genome shotgun (WGS) entry which is preliminary data.</text>
</comment>
<evidence type="ECO:0000313" key="2">
    <source>
        <dbReference type="Proteomes" id="UP000777002"/>
    </source>
</evidence>
<gene>
    <name evidence="1" type="ORF">H5985_02720</name>
</gene>
<name>A0ABS2GQS6_9BURK</name>
<accession>A0ABS2GQS6</accession>
<sequence>MLNNDLLLCGQKSLDGVWEITVGHSLDSNYPTNHYGWYNSYRGSITQLHKDSYIHTIEGHSFPVEALKSLESVYYADGNTSDRIDLKPLYTEVEDDSLYVHVKKGSSVASAKLAFTGSALQAEAEPARLFNSSDVGKTYRVYIGPKATPPF</sequence>
<dbReference type="EMBL" id="JACJKX010000003">
    <property type="protein sequence ID" value="MBM6928183.1"/>
    <property type="molecule type" value="Genomic_DNA"/>
</dbReference>
<organism evidence="1 2">
    <name type="scientific">Parasutterella secunda</name>
    <dbReference type="NCBI Taxonomy" id="626947"/>
    <lineage>
        <taxon>Bacteria</taxon>
        <taxon>Pseudomonadati</taxon>
        <taxon>Pseudomonadota</taxon>
        <taxon>Betaproteobacteria</taxon>
        <taxon>Burkholderiales</taxon>
        <taxon>Sutterellaceae</taxon>
        <taxon>Parasutterella</taxon>
    </lineage>
</organism>
<dbReference type="RefSeq" id="WP_205049784.1">
    <property type="nucleotide sequence ID" value="NZ_JACJKX010000003.1"/>
</dbReference>
<protein>
    <submittedName>
        <fullName evidence="1">Uncharacterized protein</fullName>
    </submittedName>
</protein>
<keyword evidence="2" id="KW-1185">Reference proteome</keyword>